<keyword evidence="13" id="KW-0648">Protein biosynthesis</keyword>
<reference evidence="18 19" key="1">
    <citation type="journal article" date="2015" name="PeerJ">
        <title>First genomic representation of candidate bacterial phylum KSB3 points to enhanced environmental sensing as a trigger of wastewater bulking.</title>
        <authorList>
            <person name="Sekiguchi Y."/>
            <person name="Ohashi A."/>
            <person name="Parks D.H."/>
            <person name="Yamauchi T."/>
            <person name="Tyson G.W."/>
            <person name="Hugenholtz P."/>
        </authorList>
    </citation>
    <scope>NUCLEOTIDE SEQUENCE [LARGE SCALE GENOMIC DNA]</scope>
</reference>
<comment type="cofactor">
    <cofactor evidence="1">
        <name>Zn(2+)</name>
        <dbReference type="ChEBI" id="CHEBI:29105"/>
    </cofactor>
</comment>
<dbReference type="GO" id="GO:0005737">
    <property type="term" value="C:cytoplasm"/>
    <property type="evidence" value="ECO:0007669"/>
    <property type="project" value="UniProtKB-SubCell"/>
</dbReference>
<evidence type="ECO:0000256" key="7">
    <source>
        <dbReference type="ARBA" id="ARBA00022598"/>
    </source>
</evidence>
<evidence type="ECO:0000313" key="19">
    <source>
        <dbReference type="Proteomes" id="UP000030700"/>
    </source>
</evidence>
<keyword evidence="14 18" id="KW-0030">Aminoacyl-tRNA synthetase</keyword>
<dbReference type="FunFam" id="3.10.310.40:FF:000001">
    <property type="entry name" value="Alanine--tRNA ligase"/>
    <property type="match status" value="1"/>
</dbReference>
<dbReference type="GO" id="GO:0004813">
    <property type="term" value="F:alanine-tRNA ligase activity"/>
    <property type="evidence" value="ECO:0007669"/>
    <property type="project" value="UniProtKB-EC"/>
</dbReference>
<dbReference type="GO" id="GO:0046872">
    <property type="term" value="F:metal ion binding"/>
    <property type="evidence" value="ECO:0007669"/>
    <property type="project" value="UniProtKB-KW"/>
</dbReference>
<dbReference type="AlphaFoldDB" id="A0A081BMI4"/>
<dbReference type="EMBL" id="DF820457">
    <property type="protein sequence ID" value="GAK51600.1"/>
    <property type="molecule type" value="Genomic_DNA"/>
</dbReference>
<dbReference type="GO" id="GO:0005524">
    <property type="term" value="F:ATP binding"/>
    <property type="evidence" value="ECO:0007669"/>
    <property type="project" value="UniProtKB-KW"/>
</dbReference>
<keyword evidence="6" id="KW-0820">tRNA-binding</keyword>
<keyword evidence="8" id="KW-0479">Metal-binding</keyword>
<evidence type="ECO:0000256" key="11">
    <source>
        <dbReference type="ARBA" id="ARBA00022840"/>
    </source>
</evidence>
<evidence type="ECO:0000256" key="12">
    <source>
        <dbReference type="ARBA" id="ARBA00022884"/>
    </source>
</evidence>
<keyword evidence="10" id="KW-0862">Zinc</keyword>
<dbReference type="EC" id="6.1.1.7" evidence="4"/>
<dbReference type="Pfam" id="PF02272">
    <property type="entry name" value="DHHA1"/>
    <property type="match status" value="1"/>
</dbReference>
<evidence type="ECO:0000256" key="1">
    <source>
        <dbReference type="ARBA" id="ARBA00001947"/>
    </source>
</evidence>
<keyword evidence="11" id="KW-0067">ATP-binding</keyword>
<keyword evidence="7" id="KW-0436">Ligase</keyword>
<dbReference type="Gene3D" id="2.40.30.130">
    <property type="match status" value="1"/>
</dbReference>
<dbReference type="Pfam" id="PF07973">
    <property type="entry name" value="tRNA_SAD"/>
    <property type="match status" value="1"/>
</dbReference>
<dbReference type="InterPro" id="IPR003156">
    <property type="entry name" value="DHHA1_dom"/>
</dbReference>
<dbReference type="SMART" id="SM00863">
    <property type="entry name" value="tRNA_SAD"/>
    <property type="match status" value="1"/>
</dbReference>
<accession>A0A081BMI4</accession>
<feature type="domain" description="Alanyl-transfer RNA synthetases family profile" evidence="17">
    <location>
        <begin position="1"/>
        <end position="237"/>
    </location>
</feature>
<protein>
    <recommendedName>
        <fullName evidence="5">Alanine--tRNA ligase</fullName>
        <ecNumber evidence="4">6.1.1.7</ecNumber>
    </recommendedName>
    <alternativeName>
        <fullName evidence="15">Alanyl-tRNA synthetase</fullName>
    </alternativeName>
</protein>
<dbReference type="Proteomes" id="UP000030700">
    <property type="component" value="Unassembled WGS sequence"/>
</dbReference>
<dbReference type="InterPro" id="IPR009000">
    <property type="entry name" value="Transl_B-barrel_sf"/>
</dbReference>
<dbReference type="Gene3D" id="3.30.980.10">
    <property type="entry name" value="Threonyl-trna Synthetase, Chain A, domain 2"/>
    <property type="match status" value="1"/>
</dbReference>
<dbReference type="InterPro" id="IPR051335">
    <property type="entry name" value="Alanyl-tRNA_Editing_Enzymes"/>
</dbReference>
<dbReference type="HOGENOM" id="CLU_004485_7_2_0"/>
<feature type="coiled-coil region" evidence="16">
    <location>
        <begin position="259"/>
        <end position="286"/>
    </location>
</feature>
<evidence type="ECO:0000256" key="2">
    <source>
        <dbReference type="ARBA" id="ARBA00004496"/>
    </source>
</evidence>
<keyword evidence="16" id="KW-0175">Coiled coil</keyword>
<sequence length="403" mass="45113">MTRKLFHENQYLQNFSSVIVENFEYRGVPAVVLEQTAFYPTSGGQPHDLGTLDDVPVVDVIEDEAGRIIHLLERPIRGQRVHGQIDWKRRFDHTQQHTGQHLLSQVFLRLCDAETTSFHLGADSASIDVNQAELDADTVEFVEALTNQILYENRDVIIHHVAQDELSRFPIRKLPTVEGVIRLVEIKDFDYSPCCGTHCASTGEIGMIKITKVENYKGGSRVYFLCGSRALKDYQQKGRIIQQLSETMSSGEADLPAHLGKLQDELKTLRKERQQLAQQLLEAEARALLPERETIGKMFVLKKRFEQRPPKELRALASMIAEQAPQTVVLFGDSYEGKASLVFARSNDLSIHVGELMKQACATLDGRGGGQPHLAEGGGAAVEKLDEALQSGLNSLKEIKTWE</sequence>
<evidence type="ECO:0000313" key="18">
    <source>
        <dbReference type="EMBL" id="GAK51600.1"/>
    </source>
</evidence>
<evidence type="ECO:0000256" key="4">
    <source>
        <dbReference type="ARBA" id="ARBA00013168"/>
    </source>
</evidence>
<dbReference type="PROSITE" id="PS50860">
    <property type="entry name" value="AA_TRNA_LIGASE_II_ALA"/>
    <property type="match status" value="1"/>
</dbReference>
<evidence type="ECO:0000259" key="17">
    <source>
        <dbReference type="PROSITE" id="PS50860"/>
    </source>
</evidence>
<keyword evidence="12" id="KW-0694">RNA-binding</keyword>
<dbReference type="GO" id="GO:0006419">
    <property type="term" value="P:alanyl-tRNA aminoacylation"/>
    <property type="evidence" value="ECO:0007669"/>
    <property type="project" value="InterPro"/>
</dbReference>
<evidence type="ECO:0000256" key="9">
    <source>
        <dbReference type="ARBA" id="ARBA00022741"/>
    </source>
</evidence>
<proteinExistence type="inferred from homology"/>
<dbReference type="PANTHER" id="PTHR43462">
    <property type="entry name" value="ALANYL-TRNA EDITING PROTEIN"/>
    <property type="match status" value="1"/>
</dbReference>
<evidence type="ECO:0000256" key="13">
    <source>
        <dbReference type="ARBA" id="ARBA00022917"/>
    </source>
</evidence>
<name>A0A081BMI4_9BACT</name>
<dbReference type="PANTHER" id="PTHR43462:SF1">
    <property type="entry name" value="ALANYL-TRNA EDITING PROTEIN AARSD1"/>
    <property type="match status" value="1"/>
</dbReference>
<evidence type="ECO:0000256" key="8">
    <source>
        <dbReference type="ARBA" id="ARBA00022723"/>
    </source>
</evidence>
<dbReference type="Gene3D" id="3.10.310.40">
    <property type="match status" value="1"/>
</dbReference>
<dbReference type="GO" id="GO:0000049">
    <property type="term" value="F:tRNA binding"/>
    <property type="evidence" value="ECO:0007669"/>
    <property type="project" value="UniProtKB-KW"/>
</dbReference>
<dbReference type="InterPro" id="IPR012947">
    <property type="entry name" value="tRNA_SAD"/>
</dbReference>
<evidence type="ECO:0000256" key="14">
    <source>
        <dbReference type="ARBA" id="ARBA00023146"/>
    </source>
</evidence>
<dbReference type="InterPro" id="IPR018165">
    <property type="entry name" value="Ala-tRNA-synth_IIc_core"/>
</dbReference>
<dbReference type="SUPFAM" id="SSF50447">
    <property type="entry name" value="Translation proteins"/>
    <property type="match status" value="1"/>
</dbReference>
<evidence type="ECO:0000256" key="10">
    <source>
        <dbReference type="ARBA" id="ARBA00022833"/>
    </source>
</evidence>
<comment type="subcellular location">
    <subcellularLocation>
        <location evidence="2">Cytoplasm</location>
    </subcellularLocation>
</comment>
<dbReference type="InterPro" id="IPR018163">
    <property type="entry name" value="Thr/Ala-tRNA-synth_IIc_edit"/>
</dbReference>
<evidence type="ECO:0000256" key="16">
    <source>
        <dbReference type="SAM" id="Coils"/>
    </source>
</evidence>
<keyword evidence="19" id="KW-1185">Reference proteome</keyword>
<gene>
    <name evidence="18" type="ORF">U14_02845</name>
</gene>
<dbReference type="SUPFAM" id="SSF55186">
    <property type="entry name" value="ThrRS/AlaRS common domain"/>
    <property type="match status" value="1"/>
</dbReference>
<dbReference type="GO" id="GO:0002161">
    <property type="term" value="F:aminoacyl-tRNA deacylase activity"/>
    <property type="evidence" value="ECO:0007669"/>
    <property type="project" value="UniProtKB-ARBA"/>
</dbReference>
<evidence type="ECO:0000256" key="5">
    <source>
        <dbReference type="ARBA" id="ARBA00017959"/>
    </source>
</evidence>
<evidence type="ECO:0000256" key="15">
    <source>
        <dbReference type="ARBA" id="ARBA00032577"/>
    </source>
</evidence>
<organism evidence="18 19">
    <name type="scientific">Candidatus Moduliflexus flocculans</name>
    <dbReference type="NCBI Taxonomy" id="1499966"/>
    <lineage>
        <taxon>Bacteria</taxon>
        <taxon>Candidatus Moduliflexota</taxon>
        <taxon>Candidatus Moduliflexia</taxon>
        <taxon>Candidatus Moduliflexales</taxon>
        <taxon>Candidatus Moduliflexaceae</taxon>
    </lineage>
</organism>
<dbReference type="STRING" id="1499966.U14_02845"/>
<evidence type="ECO:0000256" key="6">
    <source>
        <dbReference type="ARBA" id="ARBA00022555"/>
    </source>
</evidence>
<comment type="similarity">
    <text evidence="3">Belongs to the class-II aminoacyl-tRNA synthetase family.</text>
</comment>
<evidence type="ECO:0000256" key="3">
    <source>
        <dbReference type="ARBA" id="ARBA00008226"/>
    </source>
</evidence>
<keyword evidence="9" id="KW-0547">Nucleotide-binding</keyword>